<dbReference type="Gene3D" id="3.40.605.10">
    <property type="entry name" value="Aldehyde Dehydrogenase, Chain A, domain 1"/>
    <property type="match status" value="1"/>
</dbReference>
<dbReference type="FunFam" id="3.40.309.10:FF:000012">
    <property type="entry name" value="Betaine aldehyde dehydrogenase"/>
    <property type="match status" value="1"/>
</dbReference>
<proteinExistence type="inferred from homology"/>
<dbReference type="Gene3D" id="3.40.309.10">
    <property type="entry name" value="Aldehyde Dehydrogenase, Chain A, domain 2"/>
    <property type="match status" value="1"/>
</dbReference>
<dbReference type="CDD" id="cd07139">
    <property type="entry name" value="ALDH_AldA-Rv0768"/>
    <property type="match status" value="1"/>
</dbReference>
<evidence type="ECO:0000256" key="4">
    <source>
        <dbReference type="RuleBase" id="RU003345"/>
    </source>
</evidence>
<dbReference type="GO" id="GO:0016620">
    <property type="term" value="F:oxidoreductase activity, acting on the aldehyde or oxo group of donors, NAD or NADP as acceptor"/>
    <property type="evidence" value="ECO:0007669"/>
    <property type="project" value="InterPro"/>
</dbReference>
<evidence type="ECO:0000259" key="5">
    <source>
        <dbReference type="Pfam" id="PF00171"/>
    </source>
</evidence>
<dbReference type="OrthoDB" id="6882680at2"/>
<reference evidence="6 7" key="1">
    <citation type="submission" date="2010-10" db="EMBL/GenBank/DDBJ databases">
        <title>Complete sequence of Frankia sp. EuI1c.</title>
        <authorList>
            <consortium name="US DOE Joint Genome Institute"/>
            <person name="Lucas S."/>
            <person name="Copeland A."/>
            <person name="Lapidus A."/>
            <person name="Cheng J.-F."/>
            <person name="Bruce D."/>
            <person name="Goodwin L."/>
            <person name="Pitluck S."/>
            <person name="Chertkov O."/>
            <person name="Detter J.C."/>
            <person name="Han C."/>
            <person name="Tapia R."/>
            <person name="Land M."/>
            <person name="Hauser L."/>
            <person name="Jeffries C."/>
            <person name="Kyrpides N."/>
            <person name="Ivanova N."/>
            <person name="Mikhailova N."/>
            <person name="Beauchemin N."/>
            <person name="Sen A."/>
            <person name="Sur S.A."/>
            <person name="Gtari M."/>
            <person name="Wall L."/>
            <person name="Tisa L."/>
            <person name="Woyke T."/>
        </authorList>
    </citation>
    <scope>NUCLEOTIDE SEQUENCE [LARGE SCALE GENOMIC DNA]</scope>
    <source>
        <strain evidence="7">DSM 45817 / CECT 9037 / EuI1c</strain>
    </source>
</reference>
<dbReference type="KEGG" id="fri:FraEuI1c_3394"/>
<keyword evidence="2 4" id="KW-0560">Oxidoreductase</keyword>
<dbReference type="Proteomes" id="UP000002484">
    <property type="component" value="Chromosome"/>
</dbReference>
<accession>E3IWS3</accession>
<dbReference type="PANTHER" id="PTHR42804">
    <property type="entry name" value="ALDEHYDE DEHYDROGENASE"/>
    <property type="match status" value="1"/>
</dbReference>
<gene>
    <name evidence="6" type="ordered locus">FraEuI1c_3394</name>
</gene>
<evidence type="ECO:0000256" key="3">
    <source>
        <dbReference type="PROSITE-ProRule" id="PRU10007"/>
    </source>
</evidence>
<dbReference type="PANTHER" id="PTHR42804:SF1">
    <property type="entry name" value="ALDEHYDE DEHYDROGENASE-RELATED"/>
    <property type="match status" value="1"/>
</dbReference>
<dbReference type="EMBL" id="CP002299">
    <property type="protein sequence ID" value="ADP81403.1"/>
    <property type="molecule type" value="Genomic_DNA"/>
</dbReference>
<name>E3IWS3_PSEI1</name>
<dbReference type="InParanoid" id="E3IWS3"/>
<dbReference type="PROSITE" id="PS00687">
    <property type="entry name" value="ALDEHYDE_DEHYDR_GLU"/>
    <property type="match status" value="1"/>
</dbReference>
<keyword evidence="7" id="KW-1185">Reference proteome</keyword>
<dbReference type="HOGENOM" id="CLU_005391_0_0_11"/>
<organism evidence="6 7">
    <name type="scientific">Pseudofrankia inefficax (strain DSM 45817 / CECT 9037 / DDB 130130 / EuI1c)</name>
    <name type="common">Frankia inefficax</name>
    <dbReference type="NCBI Taxonomy" id="298654"/>
    <lineage>
        <taxon>Bacteria</taxon>
        <taxon>Bacillati</taxon>
        <taxon>Actinomycetota</taxon>
        <taxon>Actinomycetes</taxon>
        <taxon>Frankiales</taxon>
        <taxon>Frankiaceae</taxon>
        <taxon>Pseudofrankia</taxon>
    </lineage>
</organism>
<dbReference type="InterPro" id="IPR029510">
    <property type="entry name" value="Ald_DH_CS_GLU"/>
</dbReference>
<dbReference type="InterPro" id="IPR016163">
    <property type="entry name" value="Ald_DH_C"/>
</dbReference>
<protein>
    <submittedName>
        <fullName evidence="6">Aldehyde Dehydrogenase</fullName>
    </submittedName>
</protein>
<dbReference type="Pfam" id="PF00171">
    <property type="entry name" value="Aldedh"/>
    <property type="match status" value="1"/>
</dbReference>
<comment type="similarity">
    <text evidence="1 4">Belongs to the aldehyde dehydrogenase family.</text>
</comment>
<dbReference type="AlphaFoldDB" id="E3IWS3"/>
<dbReference type="STRING" id="298654.FraEuI1c_3394"/>
<dbReference type="eggNOG" id="COG1012">
    <property type="taxonomic scope" value="Bacteria"/>
</dbReference>
<sequence>MITRDRLLIDGEWRTAKSSGRIPVTSPSTGLVIGEAPDATVDEINAAAMAARRSFDEGTWRLKSVEERAEVLDAAMTLLESNLDEIGRLVTSEMGLPTSIAQVQIPGALATGRYFLDVAKKDSPSEMRNTVYGPAAVVKEPVGVVASIAPWNGPFNMAISKIVPALVAGCSVVYKPAEETPLDGFFIAEALVEAGVPAGVFNYLTGDRDTGRALVAHQEVDKVSFTGSTMAGREIATECGASFKRLTLELGGKSAAIVLDDADIATTMVGLAIGSFFNTGQVCASYSRVLVPRSRLDEIVGALVATAESFVVGNPFDPSTTMGPLVSRRHQHRVLSYIENGRSAGATVATGGAVPAGLEHGCYVQPTVFTNADNAMRIAREEIFGPVVVVLPYDTVDEAVAIANDSDYGLHGAVFTTDPQRAADVARRVRTGTFSVNSFTYNTEAPFGGVKCSGVGRDTGPEAVQAYYELKTINLTQNMEHLFA</sequence>
<dbReference type="InterPro" id="IPR015590">
    <property type="entry name" value="Aldehyde_DH_dom"/>
</dbReference>
<evidence type="ECO:0000313" key="7">
    <source>
        <dbReference type="Proteomes" id="UP000002484"/>
    </source>
</evidence>
<dbReference type="FunFam" id="3.40.605.10:FF:000007">
    <property type="entry name" value="NAD/NADP-dependent betaine aldehyde dehydrogenase"/>
    <property type="match status" value="1"/>
</dbReference>
<dbReference type="SUPFAM" id="SSF53720">
    <property type="entry name" value="ALDH-like"/>
    <property type="match status" value="1"/>
</dbReference>
<evidence type="ECO:0000313" key="6">
    <source>
        <dbReference type="EMBL" id="ADP81403.1"/>
    </source>
</evidence>
<dbReference type="InterPro" id="IPR016161">
    <property type="entry name" value="Ald_DH/histidinol_DH"/>
</dbReference>
<feature type="active site" evidence="3">
    <location>
        <position position="249"/>
    </location>
</feature>
<dbReference type="InterPro" id="IPR016162">
    <property type="entry name" value="Ald_DH_N"/>
</dbReference>
<evidence type="ECO:0000256" key="2">
    <source>
        <dbReference type="ARBA" id="ARBA00023002"/>
    </source>
</evidence>
<feature type="domain" description="Aldehyde dehydrogenase" evidence="5">
    <location>
        <begin position="13"/>
        <end position="473"/>
    </location>
</feature>
<evidence type="ECO:0000256" key="1">
    <source>
        <dbReference type="ARBA" id="ARBA00009986"/>
    </source>
</evidence>